<dbReference type="EMBL" id="CM026429">
    <property type="protein sequence ID" value="KAG0564793.1"/>
    <property type="molecule type" value="Genomic_DNA"/>
</dbReference>
<dbReference type="GO" id="GO:0009507">
    <property type="term" value="C:chloroplast"/>
    <property type="evidence" value="ECO:0007669"/>
    <property type="project" value="UniProtKB-SubCell"/>
</dbReference>
<proteinExistence type="predicted"/>
<evidence type="ECO:0000313" key="3">
    <source>
        <dbReference type="Proteomes" id="UP000822688"/>
    </source>
</evidence>
<feature type="region of interest" description="Disordered" evidence="1">
    <location>
        <begin position="82"/>
        <end position="106"/>
    </location>
</feature>
<comment type="caution">
    <text evidence="2">The sequence shown here is derived from an EMBL/GenBank/DDBJ whole genome shotgun (WGS) entry which is preliminary data.</text>
</comment>
<dbReference type="EMBL" id="CM026429">
    <property type="protein sequence ID" value="KAG0564792.1"/>
    <property type="molecule type" value="Genomic_DNA"/>
</dbReference>
<dbReference type="AlphaFoldDB" id="A0A8T0H101"/>
<evidence type="ECO:0000256" key="1">
    <source>
        <dbReference type="SAM" id="MobiDB-lite"/>
    </source>
</evidence>
<name>A0A8T0H101_CERPU</name>
<organism evidence="2 3">
    <name type="scientific">Ceratodon purpureus</name>
    <name type="common">Fire moss</name>
    <name type="synonym">Dicranum purpureum</name>
    <dbReference type="NCBI Taxonomy" id="3225"/>
    <lineage>
        <taxon>Eukaryota</taxon>
        <taxon>Viridiplantae</taxon>
        <taxon>Streptophyta</taxon>
        <taxon>Embryophyta</taxon>
        <taxon>Bryophyta</taxon>
        <taxon>Bryophytina</taxon>
        <taxon>Bryopsida</taxon>
        <taxon>Dicranidae</taxon>
        <taxon>Pseudoditrichales</taxon>
        <taxon>Ditrichaceae</taxon>
        <taxon>Ceratodon</taxon>
    </lineage>
</organism>
<sequence>MAAALLGSQASASITVGGSRSFSLARFHAIGAACPNHLAFVSRKQWIVRCDAEDSETEGLKEAEEGVKKTISKLDELLNNDSKKKGFGTKPTSGSLDNPPEVTTTTTPSNDLDFGALFALDEPFPEILSGRLAMFGMACALLSEKATGLTVFEQVFTHGYTGLVFFVGAVQLLTYASLTPITKGESIDSRSLGPFTPRSERWIGRLAMIGFLSLIVTESLLHAPLFQ</sequence>
<evidence type="ECO:0008006" key="4">
    <source>
        <dbReference type="Google" id="ProtNLM"/>
    </source>
</evidence>
<accession>A0A8T0H101</accession>
<evidence type="ECO:0000313" key="2">
    <source>
        <dbReference type="EMBL" id="KAG0564793.1"/>
    </source>
</evidence>
<feature type="compositionally biased region" description="Polar residues" evidence="1">
    <location>
        <begin position="90"/>
        <end position="106"/>
    </location>
</feature>
<dbReference type="SUPFAM" id="SSF103511">
    <property type="entry name" value="Chlorophyll a-b binding protein"/>
    <property type="match status" value="1"/>
</dbReference>
<gene>
    <name evidence="2" type="ORF">KC19_8G140700</name>
</gene>
<reference evidence="2" key="1">
    <citation type="submission" date="2020-06" db="EMBL/GenBank/DDBJ databases">
        <title>WGS assembly of Ceratodon purpureus strain R40.</title>
        <authorList>
            <person name="Carey S.B."/>
            <person name="Jenkins J."/>
            <person name="Shu S."/>
            <person name="Lovell J.T."/>
            <person name="Sreedasyam A."/>
            <person name="Maumus F."/>
            <person name="Tiley G.P."/>
            <person name="Fernandez-Pozo N."/>
            <person name="Barry K."/>
            <person name="Chen C."/>
            <person name="Wang M."/>
            <person name="Lipzen A."/>
            <person name="Daum C."/>
            <person name="Saski C.A."/>
            <person name="Payton A.C."/>
            <person name="Mcbreen J.C."/>
            <person name="Conrad R.E."/>
            <person name="Kollar L.M."/>
            <person name="Olsson S."/>
            <person name="Huttunen S."/>
            <person name="Landis J.B."/>
            <person name="Wickett N.J."/>
            <person name="Johnson M.G."/>
            <person name="Rensing S.A."/>
            <person name="Grimwood J."/>
            <person name="Schmutz J."/>
            <person name="Mcdaniel S.F."/>
        </authorList>
    </citation>
    <scope>NUCLEOTIDE SEQUENCE</scope>
    <source>
        <strain evidence="2">R40</strain>
    </source>
</reference>
<keyword evidence="3" id="KW-1185">Reference proteome</keyword>
<dbReference type="Proteomes" id="UP000822688">
    <property type="component" value="Chromosome 8"/>
</dbReference>
<protein>
    <recommendedName>
        <fullName evidence="4">Early light-induced protein</fullName>
    </recommendedName>
</protein>